<reference evidence="2" key="1">
    <citation type="submission" date="2022-11" db="UniProtKB">
        <authorList>
            <consortium name="WormBaseParasite"/>
        </authorList>
    </citation>
    <scope>IDENTIFICATION</scope>
</reference>
<organism evidence="1 2">
    <name type="scientific">Panagrolaimus sp. PS1159</name>
    <dbReference type="NCBI Taxonomy" id="55785"/>
    <lineage>
        <taxon>Eukaryota</taxon>
        <taxon>Metazoa</taxon>
        <taxon>Ecdysozoa</taxon>
        <taxon>Nematoda</taxon>
        <taxon>Chromadorea</taxon>
        <taxon>Rhabditida</taxon>
        <taxon>Tylenchina</taxon>
        <taxon>Panagrolaimomorpha</taxon>
        <taxon>Panagrolaimoidea</taxon>
        <taxon>Panagrolaimidae</taxon>
        <taxon>Panagrolaimus</taxon>
    </lineage>
</organism>
<protein>
    <submittedName>
        <fullName evidence="2">Uncharacterized protein</fullName>
    </submittedName>
</protein>
<name>A0AC35GVH3_9BILA</name>
<dbReference type="WBParaSite" id="PS1159_v2.g9075.t1">
    <property type="protein sequence ID" value="PS1159_v2.g9075.t1"/>
    <property type="gene ID" value="PS1159_v2.g9075"/>
</dbReference>
<dbReference type="Proteomes" id="UP000887580">
    <property type="component" value="Unplaced"/>
</dbReference>
<evidence type="ECO:0000313" key="2">
    <source>
        <dbReference type="WBParaSite" id="PS1159_v2.g9075.t1"/>
    </source>
</evidence>
<sequence length="1059" mass="117555">MCHFYGTPRPDDFDDSSTGGYIHDDLLRDEEEEELNSEPLNLDPLDNMVNAMTILPEQLDDDRGPLPPNWEVGYSELGEKYFIDHNTGTTQWEDPRDLLPEGWVRVDDETYGTYYVDHINKQTQYERPTFGDTFHSKPPTTNGIINNGNGNHLQSQGNVHHFSGASSSNFFNKNNNTNGGWNSQPPPPPAVYNNTRPTNHHSPPPHQQQKQHLQQNGIVKNQPHHHHQQRISPRGGTAMGYAFTTDISDLRGELITTRVQKGPKGLGFTLIGNDGTSSQPEFIQVKSIIKGGPAAINNVLHPGDVLVYVNGEMMLGATQDDACKIFRMIPVGDYVTIQVCRGYPLLLDPTNKIITENVYTPPLNHHHRPRETLTIHITKGDKGYGFTITDTTQGQRVKSVLYPDQCPNLLEGDIIMEIDGQNVRHKPHLDVIEQLRNHPLGYKTTMIVSRNSPKHRSRTPTAAFRYGEQRATPVPIIQPRSKTPAPVPIRPNKSSAVRQYQPKNTLPKTNGSDKPDIYENASRMRPSSTTLGFASTPNYVPISAFAHDKPQGHQLITVNLIKRADGFGFRLLGGQETNSPLIVGQVVPGGAAALDGRLKPNDEIIEIDGQNVEYSTHKDVVEKIRKAGDVGHVKLVVRRIREDLPRSTSLPFSYNYSHPLNGTSQNDIPHLPMATAHPATADSTYHVDLAKLDSEDFGCTIVSLNNRYIGNVIPDSPADRCGRLHPGDCVIAINHTPLYNLSHQQVIHYIKNSGNTITFTIDPTKRIPAPVNTMPTFQPDHLRSSQATPSQMYQQMPHRRFSNNYYASSPNPHFTPHASHLIHSTSTTSTNSSTSRPYVHGTKISPPWYHHSTPHFACAYASEFGPKYDSALARNIIYIPAMSAVIEAAASSEGIFSPGTILPAPLPGRPQMGIYATRKQIFPDLDPGLFYHFSAEPLDYTGGTEYSSPAFSTRCFCLSLGTEHGSLIRVELPRGNKGFGFSIRGGWEFEQMPLRILKIAEDGPAAANGSLRVGDLIIEINGESTLRMTHERAIQLIKEQPVVRLLVQRPVIYGRDGLS</sequence>
<accession>A0AC35GVH3</accession>
<evidence type="ECO:0000313" key="1">
    <source>
        <dbReference type="Proteomes" id="UP000887580"/>
    </source>
</evidence>
<proteinExistence type="predicted"/>